<name>A0A821W2I3_9BILA</name>
<accession>A0A821W2I3</accession>
<feature type="non-terminal residue" evidence="1">
    <location>
        <position position="1"/>
    </location>
</feature>
<sequence length="60" mass="6565">KIKDFQKSVSKFLTAPTNDDTKVVTAALAAYAQLGLYDSQVKSLAAEKHLEVQYHALNAI</sequence>
<dbReference type="EMBL" id="CAJOBP010082408">
    <property type="protein sequence ID" value="CAF4919214.1"/>
    <property type="molecule type" value="Genomic_DNA"/>
</dbReference>
<gene>
    <name evidence="1" type="ORF">UJA718_LOCUS46342</name>
</gene>
<evidence type="ECO:0000313" key="2">
    <source>
        <dbReference type="Proteomes" id="UP000663873"/>
    </source>
</evidence>
<organism evidence="1 2">
    <name type="scientific">Rotaria socialis</name>
    <dbReference type="NCBI Taxonomy" id="392032"/>
    <lineage>
        <taxon>Eukaryota</taxon>
        <taxon>Metazoa</taxon>
        <taxon>Spiralia</taxon>
        <taxon>Gnathifera</taxon>
        <taxon>Rotifera</taxon>
        <taxon>Eurotatoria</taxon>
        <taxon>Bdelloidea</taxon>
        <taxon>Philodinida</taxon>
        <taxon>Philodinidae</taxon>
        <taxon>Rotaria</taxon>
    </lineage>
</organism>
<feature type="non-terminal residue" evidence="1">
    <location>
        <position position="60"/>
    </location>
</feature>
<evidence type="ECO:0000313" key="1">
    <source>
        <dbReference type="EMBL" id="CAF4919214.1"/>
    </source>
</evidence>
<proteinExistence type="predicted"/>
<keyword evidence="2" id="KW-1185">Reference proteome</keyword>
<dbReference type="Proteomes" id="UP000663873">
    <property type="component" value="Unassembled WGS sequence"/>
</dbReference>
<comment type="caution">
    <text evidence="1">The sequence shown here is derived from an EMBL/GenBank/DDBJ whole genome shotgun (WGS) entry which is preliminary data.</text>
</comment>
<dbReference type="AlphaFoldDB" id="A0A821W2I3"/>
<protein>
    <submittedName>
        <fullName evidence="1">Uncharacterized protein</fullName>
    </submittedName>
</protein>
<reference evidence="1" key="1">
    <citation type="submission" date="2021-02" db="EMBL/GenBank/DDBJ databases">
        <authorList>
            <person name="Nowell W R."/>
        </authorList>
    </citation>
    <scope>NUCLEOTIDE SEQUENCE</scope>
</reference>